<proteinExistence type="predicted"/>
<name>A0A0V8EBX0_LACLL</name>
<sequence>MTKNDYIEKITQNLEHLTKDELKDVSILTTAQYGVRLKFAERQQLEHEIANLTPQLQQQALPVVPECVGSFLSGKSIFGIANGDIPGDVISWVQEQTYYVDLEKIISHLISIKVTGFTVEKPQLFYLKHIDMSKADKEFDHYLFRIEVDRLAHHIVNKNNLPHNYRSVTFTQQEIDSMETGSYEQIEVAE</sequence>
<comment type="caution">
    <text evidence="1">The sequence shown here is derived from an EMBL/GenBank/DDBJ whole genome shotgun (WGS) entry which is preliminary data.</text>
</comment>
<gene>
    <name evidence="1" type="ORF">M20_0149</name>
</gene>
<dbReference type="AlphaFoldDB" id="A0A0V8EBX0"/>
<evidence type="ECO:0000313" key="2">
    <source>
        <dbReference type="Proteomes" id="UP000053719"/>
    </source>
</evidence>
<reference evidence="2" key="1">
    <citation type="submission" date="2015-10" db="EMBL/GenBank/DDBJ databases">
        <title>Draft Genome Sequences of 11 Lactococcus lactis subspecies cremoris strains.</title>
        <authorList>
            <person name="Wels M."/>
            <person name="Backus L."/>
            <person name="Boekhorst J."/>
            <person name="Dijkstra A."/>
            <person name="Beerthuizen M."/>
            <person name="Kelly W."/>
            <person name="Siezen R."/>
            <person name="Bachmann H."/>
            <person name="Van Hijum S."/>
        </authorList>
    </citation>
    <scope>NUCLEOTIDE SEQUENCE [LARGE SCALE GENOMIC DNA]</scope>
    <source>
        <strain evidence="2">M20</strain>
    </source>
</reference>
<dbReference type="InterPro" id="IPR012865">
    <property type="entry name" value="DUF1642"/>
</dbReference>
<dbReference type="Pfam" id="PF07852">
    <property type="entry name" value="DUF1642"/>
    <property type="match status" value="1"/>
</dbReference>
<dbReference type="PATRIC" id="fig|1360.114.peg.1108"/>
<dbReference type="EMBL" id="LKLU01000004">
    <property type="protein sequence ID" value="KSU23364.1"/>
    <property type="molecule type" value="Genomic_DNA"/>
</dbReference>
<organism evidence="1 2">
    <name type="scientific">Lactococcus lactis subsp. lactis</name>
    <name type="common">Streptococcus lactis</name>
    <dbReference type="NCBI Taxonomy" id="1360"/>
    <lineage>
        <taxon>Bacteria</taxon>
        <taxon>Bacillati</taxon>
        <taxon>Bacillota</taxon>
        <taxon>Bacilli</taxon>
        <taxon>Lactobacillales</taxon>
        <taxon>Streptococcaceae</taxon>
        <taxon>Lactococcus</taxon>
    </lineage>
</organism>
<dbReference type="Proteomes" id="UP000053719">
    <property type="component" value="Unassembled WGS sequence"/>
</dbReference>
<evidence type="ECO:0000313" key="1">
    <source>
        <dbReference type="EMBL" id="KSU23364.1"/>
    </source>
</evidence>
<accession>A0A0V8EBX0</accession>
<protein>
    <submittedName>
        <fullName evidence="1">Prophage pi3 protein 37</fullName>
    </submittedName>
</protein>
<dbReference type="RefSeq" id="WP_058211279.1">
    <property type="nucleotide sequence ID" value="NZ_LKLU01000004.1"/>
</dbReference>